<reference evidence="3 4" key="1">
    <citation type="journal article" date="2015" name="Stand. Genomic Sci.">
        <title>Genomic Encyclopedia of Bacterial and Archaeal Type Strains, Phase III: the genomes of soil and plant-associated and newly described type strains.</title>
        <authorList>
            <person name="Whitman W.B."/>
            <person name="Woyke T."/>
            <person name="Klenk H.P."/>
            <person name="Zhou Y."/>
            <person name="Lilburn T.G."/>
            <person name="Beck B.J."/>
            <person name="De Vos P."/>
            <person name="Vandamme P."/>
            <person name="Eisen J.A."/>
            <person name="Garrity G."/>
            <person name="Hugenholtz P."/>
            <person name="Kyrpides N.C."/>
        </authorList>
    </citation>
    <scope>NUCLEOTIDE SEQUENCE [LARGE SCALE GENOMIC DNA]</scope>
    <source>
        <strain evidence="3 4">AC4r</strain>
    </source>
</reference>
<proteinExistence type="predicted"/>
<dbReference type="Gene3D" id="3.10.180.10">
    <property type="entry name" value="2,3-Dihydroxybiphenyl 1,2-Dioxygenase, domain 1"/>
    <property type="match status" value="2"/>
</dbReference>
<dbReference type="Pfam" id="PF00903">
    <property type="entry name" value="Glyoxalase"/>
    <property type="match status" value="2"/>
</dbReference>
<keyword evidence="3" id="KW-0560">Oxidoreductase</keyword>
<keyword evidence="1" id="KW-0479">Metal-binding</keyword>
<dbReference type="PANTHER" id="PTHR43279">
    <property type="entry name" value="CATECHOL-2,3-DIOXYGENASE"/>
    <property type="match status" value="1"/>
</dbReference>
<dbReference type="GO" id="GO:0004462">
    <property type="term" value="F:lactoylglutathione lyase activity"/>
    <property type="evidence" value="ECO:0007669"/>
    <property type="project" value="InterPro"/>
</dbReference>
<organism evidence="3 4">
    <name type="scientific">Microcella alkaliphila</name>
    <dbReference type="NCBI Taxonomy" id="279828"/>
    <lineage>
        <taxon>Bacteria</taxon>
        <taxon>Bacillati</taxon>
        <taxon>Actinomycetota</taxon>
        <taxon>Actinomycetes</taxon>
        <taxon>Micrococcales</taxon>
        <taxon>Microbacteriaceae</taxon>
        <taxon>Microcella</taxon>
    </lineage>
</organism>
<keyword evidence="3" id="KW-0223">Dioxygenase</keyword>
<protein>
    <submittedName>
        <fullName evidence="3">Catechol 2,3-dioxygenase</fullName>
    </submittedName>
</protein>
<evidence type="ECO:0000313" key="4">
    <source>
        <dbReference type="Proteomes" id="UP000292408"/>
    </source>
</evidence>
<dbReference type="PROSITE" id="PS51819">
    <property type="entry name" value="VOC"/>
    <property type="match status" value="2"/>
</dbReference>
<accession>A0A4V2FND4</accession>
<gene>
    <name evidence="3" type="ORF">EV140_1414</name>
</gene>
<dbReference type="Proteomes" id="UP000292408">
    <property type="component" value="Unassembled WGS sequence"/>
</dbReference>
<dbReference type="InterPro" id="IPR004360">
    <property type="entry name" value="Glyas_Fos-R_dOase_dom"/>
</dbReference>
<dbReference type="InterPro" id="IPR037523">
    <property type="entry name" value="VOC_core"/>
</dbReference>
<dbReference type="GO" id="GO:0051213">
    <property type="term" value="F:dioxygenase activity"/>
    <property type="evidence" value="ECO:0007669"/>
    <property type="project" value="UniProtKB-KW"/>
</dbReference>
<feature type="domain" description="VOC" evidence="2">
    <location>
        <begin position="243"/>
        <end position="358"/>
    </location>
</feature>
<dbReference type="GO" id="GO:0046872">
    <property type="term" value="F:metal ion binding"/>
    <property type="evidence" value="ECO:0007669"/>
    <property type="project" value="UniProtKB-KW"/>
</dbReference>
<evidence type="ECO:0000313" key="3">
    <source>
        <dbReference type="EMBL" id="RZT60889.1"/>
    </source>
</evidence>
<keyword evidence="4" id="KW-1185">Reference proteome</keyword>
<dbReference type="EMBL" id="SGXT01000014">
    <property type="protein sequence ID" value="RZT60889.1"/>
    <property type="molecule type" value="Genomic_DNA"/>
</dbReference>
<sequence length="358" mass="38565">MIKIGRVRRPQLHTGRHGCTGYRNEDARAPALYAPGTENPTEYPGGVRRYPGMSDQLHAATARTLPADLTMGAVTLDVANLDVMTAYYRDAVGLAVLADDADTVTLGRPANVANTGAGTVVTAAKPAVVLRHSPAMRHAGPREAGLFHTAILFETRAALASAVYRTATAHPERFTGSADHLVSEAFYFDDPEGNGVELYWDRPRDTWQWSGDRVSMASLPLDPNAFLREHLTEDELDHPTSGAVGHVHLSVGDVDTARSFYSGTLGFDITAELGNQAVFMSAGGYHHHMAMNVWRSRGAGRRQPTLGLGLVDIVLPSADAVGALTERMRDHRINVANDGQTVSVGDPWGNRLRVTATP</sequence>
<evidence type="ECO:0000259" key="2">
    <source>
        <dbReference type="PROSITE" id="PS51819"/>
    </source>
</evidence>
<name>A0A4V2FND4_9MICO</name>
<dbReference type="InterPro" id="IPR029068">
    <property type="entry name" value="Glyas_Bleomycin-R_OHBP_Dase"/>
</dbReference>
<dbReference type="InterPro" id="IPR018146">
    <property type="entry name" value="Glyoxalase_1_CS"/>
</dbReference>
<dbReference type="AlphaFoldDB" id="A0A4V2FND4"/>
<dbReference type="SUPFAM" id="SSF54593">
    <property type="entry name" value="Glyoxalase/Bleomycin resistance protein/Dihydroxybiphenyl dioxygenase"/>
    <property type="match status" value="2"/>
</dbReference>
<dbReference type="PANTHER" id="PTHR43279:SF1">
    <property type="entry name" value="CATECHOL-2,3-DIOXYGENASE"/>
    <property type="match status" value="1"/>
</dbReference>
<dbReference type="PROSITE" id="PS00934">
    <property type="entry name" value="GLYOXALASE_I_1"/>
    <property type="match status" value="1"/>
</dbReference>
<comment type="caution">
    <text evidence="3">The sequence shown here is derived from an EMBL/GenBank/DDBJ whole genome shotgun (WGS) entry which is preliminary data.</text>
</comment>
<evidence type="ECO:0000256" key="1">
    <source>
        <dbReference type="ARBA" id="ARBA00022723"/>
    </source>
</evidence>
<feature type="domain" description="VOC" evidence="2">
    <location>
        <begin position="70"/>
        <end position="201"/>
    </location>
</feature>